<dbReference type="AlphaFoldDB" id="A0A6G0ZPR6"/>
<dbReference type="EMBL" id="VUJU01000057">
    <property type="protein sequence ID" value="KAF0773479.1"/>
    <property type="molecule type" value="Genomic_DNA"/>
</dbReference>
<keyword evidence="2" id="KW-1185">Reference proteome</keyword>
<proteinExistence type="predicted"/>
<name>A0A6G0ZPR6_APHCR</name>
<protein>
    <submittedName>
        <fullName evidence="1">Uncharacterized protein</fullName>
    </submittedName>
</protein>
<evidence type="ECO:0000313" key="2">
    <source>
        <dbReference type="Proteomes" id="UP000478052"/>
    </source>
</evidence>
<dbReference type="Proteomes" id="UP000478052">
    <property type="component" value="Unassembled WGS sequence"/>
</dbReference>
<sequence>MTSSMHQLDSLSNRKSY</sequence>
<gene>
    <name evidence="1" type="ORF">FWK35_00008973</name>
</gene>
<reference evidence="1 2" key="1">
    <citation type="submission" date="2019-08" db="EMBL/GenBank/DDBJ databases">
        <title>Whole genome of Aphis craccivora.</title>
        <authorList>
            <person name="Voronova N.V."/>
            <person name="Shulinski R.S."/>
            <person name="Bandarenka Y.V."/>
            <person name="Zhorov D.G."/>
            <person name="Warner D."/>
        </authorList>
    </citation>
    <scope>NUCLEOTIDE SEQUENCE [LARGE SCALE GENOMIC DNA]</scope>
    <source>
        <strain evidence="1">180601</strain>
        <tissue evidence="1">Whole Body</tissue>
    </source>
</reference>
<evidence type="ECO:0000313" key="1">
    <source>
        <dbReference type="EMBL" id="KAF0773479.1"/>
    </source>
</evidence>
<comment type="caution">
    <text evidence="1">The sequence shown here is derived from an EMBL/GenBank/DDBJ whole genome shotgun (WGS) entry which is preliminary data.</text>
</comment>
<accession>A0A6G0ZPR6</accession>
<organism evidence="1 2">
    <name type="scientific">Aphis craccivora</name>
    <name type="common">Cowpea aphid</name>
    <dbReference type="NCBI Taxonomy" id="307492"/>
    <lineage>
        <taxon>Eukaryota</taxon>
        <taxon>Metazoa</taxon>
        <taxon>Ecdysozoa</taxon>
        <taxon>Arthropoda</taxon>
        <taxon>Hexapoda</taxon>
        <taxon>Insecta</taxon>
        <taxon>Pterygota</taxon>
        <taxon>Neoptera</taxon>
        <taxon>Paraneoptera</taxon>
        <taxon>Hemiptera</taxon>
        <taxon>Sternorrhyncha</taxon>
        <taxon>Aphidomorpha</taxon>
        <taxon>Aphidoidea</taxon>
        <taxon>Aphididae</taxon>
        <taxon>Aphidini</taxon>
        <taxon>Aphis</taxon>
        <taxon>Aphis</taxon>
    </lineage>
</organism>